<accession>A0ABV0CX08</accession>
<dbReference type="CDD" id="cd06532">
    <property type="entry name" value="Glyco_transf_25"/>
    <property type="match status" value="1"/>
</dbReference>
<reference evidence="2 3" key="1">
    <citation type="submission" date="2024-05" db="EMBL/GenBank/DDBJ databases">
        <authorList>
            <person name="Park S."/>
        </authorList>
    </citation>
    <scope>NUCLEOTIDE SEQUENCE [LARGE SCALE GENOMIC DNA]</scope>
    <source>
        <strain evidence="2 3">DGU5</strain>
    </source>
</reference>
<dbReference type="InterPro" id="IPR002654">
    <property type="entry name" value="Glyco_trans_25"/>
</dbReference>
<dbReference type="EMBL" id="JBDLBR010000001">
    <property type="protein sequence ID" value="MEN7536255.1"/>
    <property type="molecule type" value="Genomic_DNA"/>
</dbReference>
<dbReference type="Pfam" id="PF01755">
    <property type="entry name" value="Glyco_transf_25"/>
    <property type="match status" value="1"/>
</dbReference>
<gene>
    <name evidence="2" type="ORF">ABDJ38_03615</name>
</gene>
<name>A0ABV0CX08_9SPHN</name>
<evidence type="ECO:0000313" key="2">
    <source>
        <dbReference type="EMBL" id="MEN7536255.1"/>
    </source>
</evidence>
<evidence type="ECO:0000313" key="3">
    <source>
        <dbReference type="Proteomes" id="UP001484535"/>
    </source>
</evidence>
<dbReference type="Proteomes" id="UP001484535">
    <property type="component" value="Unassembled WGS sequence"/>
</dbReference>
<protein>
    <submittedName>
        <fullName evidence="2">Glycosyltransferase family 25 protein</fullName>
    </submittedName>
</protein>
<keyword evidence="3" id="KW-1185">Reference proteome</keyword>
<dbReference type="RefSeq" id="WP_346783695.1">
    <property type="nucleotide sequence ID" value="NZ_JBDLBR010000001.1"/>
</dbReference>
<proteinExistence type="predicted"/>
<sequence>MGEHDEESYCVNEQTTSTKSMAKLEPKLITRVISFADAIERRQRFTAMMEPFGDIDWAFHDVVPAEALPVSYDDRIAFQTGGSVLSPAERSCAASHLTVMREFLDGSADYLMAVEDDVLFDPTAKFAAHVKFMQLCNLDFYKLYARFFVPSRFIANIGRLAFYRAQWPTLGTQCYVVSRAGARILLDNAAANGGLTKPIDDTNDSYWSTGLPIVFPYPFPLMEIAYPSSIHAGRSLIHQRNAELVREMRRPTRLDKLKLSLRRRTADRGLRGFDKELARSIARNYHELHATFHG</sequence>
<evidence type="ECO:0000259" key="1">
    <source>
        <dbReference type="Pfam" id="PF01755"/>
    </source>
</evidence>
<organism evidence="2 3">
    <name type="scientific">Aurantiacibacter flavus</name>
    <dbReference type="NCBI Taxonomy" id="3145232"/>
    <lineage>
        <taxon>Bacteria</taxon>
        <taxon>Pseudomonadati</taxon>
        <taxon>Pseudomonadota</taxon>
        <taxon>Alphaproteobacteria</taxon>
        <taxon>Sphingomonadales</taxon>
        <taxon>Erythrobacteraceae</taxon>
        <taxon>Aurantiacibacter</taxon>
    </lineage>
</organism>
<comment type="caution">
    <text evidence="2">The sequence shown here is derived from an EMBL/GenBank/DDBJ whole genome shotgun (WGS) entry which is preliminary data.</text>
</comment>
<feature type="domain" description="Glycosyl transferase family 25" evidence="1">
    <location>
        <begin position="32"/>
        <end position="191"/>
    </location>
</feature>